<dbReference type="AlphaFoldDB" id="A0A1G7DG35"/>
<dbReference type="SUPFAM" id="SSF53067">
    <property type="entry name" value="Actin-like ATPase domain"/>
    <property type="match status" value="2"/>
</dbReference>
<evidence type="ECO:0000256" key="3">
    <source>
        <dbReference type="ARBA" id="ARBA00022777"/>
    </source>
</evidence>
<accession>A0A1G7DG35</accession>
<dbReference type="InterPro" id="IPR043129">
    <property type="entry name" value="ATPase_NBD"/>
</dbReference>
<dbReference type="Pfam" id="PF00370">
    <property type="entry name" value="FGGY_N"/>
    <property type="match status" value="1"/>
</dbReference>
<comment type="similarity">
    <text evidence="1">Belongs to the FGGY kinase family.</text>
</comment>
<evidence type="ECO:0000256" key="2">
    <source>
        <dbReference type="ARBA" id="ARBA00022679"/>
    </source>
</evidence>
<feature type="domain" description="Carbohydrate kinase FGGY N-terminal" evidence="4">
    <location>
        <begin position="2"/>
        <end position="87"/>
    </location>
</feature>
<evidence type="ECO:0000259" key="4">
    <source>
        <dbReference type="Pfam" id="PF00370"/>
    </source>
</evidence>
<proteinExistence type="inferred from homology"/>
<organism evidence="5 6">
    <name type="scientific">Rhodospira trueperi</name>
    <dbReference type="NCBI Taxonomy" id="69960"/>
    <lineage>
        <taxon>Bacteria</taxon>
        <taxon>Pseudomonadati</taxon>
        <taxon>Pseudomonadota</taxon>
        <taxon>Alphaproteobacteria</taxon>
        <taxon>Rhodospirillales</taxon>
        <taxon>Rhodospirillaceae</taxon>
        <taxon>Rhodospira</taxon>
    </lineage>
</organism>
<keyword evidence="3 5" id="KW-0418">Kinase</keyword>
<dbReference type="GO" id="GO:0005829">
    <property type="term" value="C:cytosol"/>
    <property type="evidence" value="ECO:0007669"/>
    <property type="project" value="TreeGrafter"/>
</dbReference>
<protein>
    <submittedName>
        <fullName evidence="5">Glycerol kinase</fullName>
    </submittedName>
</protein>
<dbReference type="GO" id="GO:0004370">
    <property type="term" value="F:glycerol kinase activity"/>
    <property type="evidence" value="ECO:0007669"/>
    <property type="project" value="TreeGrafter"/>
</dbReference>
<evidence type="ECO:0000313" key="5">
    <source>
        <dbReference type="EMBL" id="SDE49970.1"/>
    </source>
</evidence>
<keyword evidence="6" id="KW-1185">Reference proteome</keyword>
<keyword evidence="2" id="KW-0808">Transferase</keyword>
<dbReference type="GO" id="GO:0019563">
    <property type="term" value="P:glycerol catabolic process"/>
    <property type="evidence" value="ECO:0007669"/>
    <property type="project" value="TreeGrafter"/>
</dbReference>
<name>A0A1G7DG35_9PROT</name>
<dbReference type="EMBL" id="FNAP01000007">
    <property type="protein sequence ID" value="SDE49970.1"/>
    <property type="molecule type" value="Genomic_DNA"/>
</dbReference>
<dbReference type="STRING" id="69960.SAMN05421720_107155"/>
<gene>
    <name evidence="5" type="ORF">SAMN05421720_107155</name>
</gene>
<dbReference type="Gene3D" id="3.30.420.40">
    <property type="match status" value="2"/>
</dbReference>
<dbReference type="PANTHER" id="PTHR10196">
    <property type="entry name" value="SUGAR KINASE"/>
    <property type="match status" value="1"/>
</dbReference>
<dbReference type="Proteomes" id="UP000199412">
    <property type="component" value="Unassembled WGS sequence"/>
</dbReference>
<sequence length="178" mass="19056">MDSWLLWSLTGGAVHATDATNAGRTLLFDIRTQRWDGDLLALFDIPRALLPEVIDNAADFGTTRPDLLGGAIRITGMAGDQHAAVVGQGCFAPGMIKSTCGTGAFVLLTMGETFVESRNRLLTTLACRLDGRPVGARSRRVLRSSWRSPCWPPLDCCVAPIPARRPAGGAIRAINAVR</sequence>
<reference evidence="5 6" key="1">
    <citation type="submission" date="2016-10" db="EMBL/GenBank/DDBJ databases">
        <authorList>
            <person name="de Groot N.N."/>
        </authorList>
    </citation>
    <scope>NUCLEOTIDE SEQUENCE [LARGE SCALE GENOMIC DNA]</scope>
    <source>
        <strain evidence="5 6">ATCC 700224</strain>
    </source>
</reference>
<dbReference type="PANTHER" id="PTHR10196:SF78">
    <property type="entry name" value="GLYCEROL KINASE"/>
    <property type="match status" value="1"/>
</dbReference>
<dbReference type="InterPro" id="IPR018484">
    <property type="entry name" value="FGGY_N"/>
</dbReference>
<evidence type="ECO:0000256" key="1">
    <source>
        <dbReference type="ARBA" id="ARBA00009156"/>
    </source>
</evidence>
<evidence type="ECO:0000313" key="6">
    <source>
        <dbReference type="Proteomes" id="UP000199412"/>
    </source>
</evidence>